<dbReference type="AlphaFoldDB" id="A0A4R2BIT3"/>
<sequence>MIKINKKPGWVMKQQAFQAGGQTIYGKEEQDNHAPGVKIISLKSPNLYIDTLQVIILLCQVRQYLYQFVWELQP</sequence>
<protein>
    <submittedName>
        <fullName evidence="1">Uncharacterized protein</fullName>
    </submittedName>
</protein>
<organism evidence="1 2">
    <name type="scientific">Mesobacillus foraminis</name>
    <dbReference type="NCBI Taxonomy" id="279826"/>
    <lineage>
        <taxon>Bacteria</taxon>
        <taxon>Bacillati</taxon>
        <taxon>Bacillota</taxon>
        <taxon>Bacilli</taxon>
        <taxon>Bacillales</taxon>
        <taxon>Bacillaceae</taxon>
        <taxon>Mesobacillus</taxon>
    </lineage>
</organism>
<reference evidence="1 2" key="1">
    <citation type="journal article" date="2015" name="Stand. Genomic Sci.">
        <title>Genomic Encyclopedia of Bacterial and Archaeal Type Strains, Phase III: the genomes of soil and plant-associated and newly described type strains.</title>
        <authorList>
            <person name="Whitman W.B."/>
            <person name="Woyke T."/>
            <person name="Klenk H.P."/>
            <person name="Zhou Y."/>
            <person name="Lilburn T.G."/>
            <person name="Beck B.J."/>
            <person name="De Vos P."/>
            <person name="Vandamme P."/>
            <person name="Eisen J.A."/>
            <person name="Garrity G."/>
            <person name="Hugenholtz P."/>
            <person name="Kyrpides N.C."/>
        </authorList>
    </citation>
    <scope>NUCLEOTIDE SEQUENCE [LARGE SCALE GENOMIC DNA]</scope>
    <source>
        <strain evidence="1 2">CV53</strain>
    </source>
</reference>
<keyword evidence="2" id="KW-1185">Reference proteome</keyword>
<evidence type="ECO:0000313" key="1">
    <source>
        <dbReference type="EMBL" id="TCN25979.1"/>
    </source>
</evidence>
<dbReference type="EMBL" id="SLVV01000004">
    <property type="protein sequence ID" value="TCN25979.1"/>
    <property type="molecule type" value="Genomic_DNA"/>
</dbReference>
<comment type="caution">
    <text evidence="1">The sequence shown here is derived from an EMBL/GenBank/DDBJ whole genome shotgun (WGS) entry which is preliminary data.</text>
</comment>
<dbReference type="RefSeq" id="WP_132003987.1">
    <property type="nucleotide sequence ID" value="NZ_JABUHM010000009.1"/>
</dbReference>
<dbReference type="Proteomes" id="UP000295689">
    <property type="component" value="Unassembled WGS sequence"/>
</dbReference>
<gene>
    <name evidence="1" type="ORF">EV146_10486</name>
</gene>
<proteinExistence type="predicted"/>
<accession>A0A4R2BIT3</accession>
<evidence type="ECO:0000313" key="2">
    <source>
        <dbReference type="Proteomes" id="UP000295689"/>
    </source>
</evidence>
<name>A0A4R2BIT3_9BACI</name>